<evidence type="ECO:0000256" key="1">
    <source>
        <dbReference type="SAM" id="Coils"/>
    </source>
</evidence>
<dbReference type="InterPro" id="IPR044952">
    <property type="entry name" value="SUV2"/>
</dbReference>
<dbReference type="PANTHER" id="PTHR35761:SF1">
    <property type="entry name" value="PROTEIN SENSITIVE TO UV 2"/>
    <property type="match status" value="1"/>
</dbReference>
<feature type="coiled-coil region" evidence="1">
    <location>
        <begin position="105"/>
        <end position="139"/>
    </location>
</feature>
<name>A0A7J7GDE6_CAMSI</name>
<organism evidence="3 4">
    <name type="scientific">Camellia sinensis</name>
    <name type="common">Tea plant</name>
    <name type="synonym">Thea sinensis</name>
    <dbReference type="NCBI Taxonomy" id="4442"/>
    <lineage>
        <taxon>Eukaryota</taxon>
        <taxon>Viridiplantae</taxon>
        <taxon>Streptophyta</taxon>
        <taxon>Embryophyta</taxon>
        <taxon>Tracheophyta</taxon>
        <taxon>Spermatophyta</taxon>
        <taxon>Magnoliopsida</taxon>
        <taxon>eudicotyledons</taxon>
        <taxon>Gunneridae</taxon>
        <taxon>Pentapetalae</taxon>
        <taxon>asterids</taxon>
        <taxon>Ericales</taxon>
        <taxon>Theaceae</taxon>
        <taxon>Camellia</taxon>
    </lineage>
</organism>
<protein>
    <submittedName>
        <fullName evidence="3">Uncharacterized protein</fullName>
    </submittedName>
</protein>
<sequence>MSDEGFDDWDADFVFQLIQVEEQALSLSNPTQLHHPQPPPPPSSHFPPPPAPPPYDNISYSPPRELSQRVRDGGSKTNDFDQYSIAIGRIVVASVSSRNPKEEEIERLKIELGRVSKQLTHLEQDCLQLRKERDKKEEQLNSIFSQVEEKDVEVQRRKSKNLEYGVHTHDHPGISLGFRNGDSSNDHVGSRINVVTSTCKAIGVQTDKSGESTILSNKNDLSTSQCRQNKLLSVWESSSGQGSPRNLVSKLLVACETDFHVLFGCFNLSSKGTMNSLADARSSDVSLQDHKPPTLSAEAEKVSHLYSMLTKIDSGMVKLDALFEALVDLCSLENDVIMYRSLRVLRMVVSHTFGLEMESHRRDNVIVEGPSLDNTEDIYGFKCAETGTLFSADVDEMSDSGLITFRRSLLNAESLCKKEQRNHGSAVLTSCLDWFSVFELMRQIAMRSTEECVRLEAVSIMNMILMRSNAYLDRGKFARILVFQSISHLLRKESGLSVQKQAVHLLYLLLNCPKLMAMFCSGCKEEVENAGAPNDAKNASSVQGFSAILEGLADCVACGGNGIQELKLRRNAVILVAFLVSSGKPGFEILLGHRLPKRTNFLALILQMLMSEMDIEVENSSQPSEIFRERTLLIREALILLNRLVSNPQYSTPVLRVLTNSRDVACLTVDIANRLSCKGKWFWQSDSMTRQMRESEIVDLARVFKKRVFTFLGESIL</sequence>
<dbReference type="EMBL" id="JACBKZ010000011">
    <property type="protein sequence ID" value="KAF5938789.1"/>
    <property type="molecule type" value="Genomic_DNA"/>
</dbReference>
<evidence type="ECO:0000313" key="4">
    <source>
        <dbReference type="Proteomes" id="UP000593564"/>
    </source>
</evidence>
<keyword evidence="1" id="KW-0175">Coiled coil</keyword>
<comment type="caution">
    <text evidence="3">The sequence shown here is derived from an EMBL/GenBank/DDBJ whole genome shotgun (WGS) entry which is preliminary data.</text>
</comment>
<reference evidence="4" key="1">
    <citation type="journal article" date="2020" name="Nat. Commun.">
        <title>Genome assembly of wild tea tree DASZ reveals pedigree and selection history of tea varieties.</title>
        <authorList>
            <person name="Zhang W."/>
            <person name="Zhang Y."/>
            <person name="Qiu H."/>
            <person name="Guo Y."/>
            <person name="Wan H."/>
            <person name="Zhang X."/>
            <person name="Scossa F."/>
            <person name="Alseekh S."/>
            <person name="Zhang Q."/>
            <person name="Wang P."/>
            <person name="Xu L."/>
            <person name="Schmidt M.H."/>
            <person name="Jia X."/>
            <person name="Li D."/>
            <person name="Zhu A."/>
            <person name="Guo F."/>
            <person name="Chen W."/>
            <person name="Ni D."/>
            <person name="Usadel B."/>
            <person name="Fernie A.R."/>
            <person name="Wen W."/>
        </authorList>
    </citation>
    <scope>NUCLEOTIDE SEQUENCE [LARGE SCALE GENOMIC DNA]</scope>
    <source>
        <strain evidence="4">cv. G240</strain>
    </source>
</reference>
<feature type="compositionally biased region" description="Pro residues" evidence="2">
    <location>
        <begin position="36"/>
        <end position="55"/>
    </location>
</feature>
<dbReference type="PANTHER" id="PTHR35761">
    <property type="entry name" value="ATR INTERACTING PROTEIN"/>
    <property type="match status" value="1"/>
</dbReference>
<evidence type="ECO:0000313" key="3">
    <source>
        <dbReference type="EMBL" id="KAF5938789.1"/>
    </source>
</evidence>
<dbReference type="GO" id="GO:0006974">
    <property type="term" value="P:DNA damage response"/>
    <property type="evidence" value="ECO:0007669"/>
    <property type="project" value="InterPro"/>
</dbReference>
<dbReference type="Proteomes" id="UP000593564">
    <property type="component" value="Unassembled WGS sequence"/>
</dbReference>
<accession>A0A7J7GDE6</accession>
<gene>
    <name evidence="3" type="ORF">HYC85_023048</name>
</gene>
<feature type="region of interest" description="Disordered" evidence="2">
    <location>
        <begin position="25"/>
        <end position="78"/>
    </location>
</feature>
<dbReference type="AlphaFoldDB" id="A0A7J7GDE6"/>
<reference evidence="3 4" key="2">
    <citation type="submission" date="2020-07" db="EMBL/GenBank/DDBJ databases">
        <title>Genome assembly of wild tea tree DASZ reveals pedigree and selection history of tea varieties.</title>
        <authorList>
            <person name="Zhang W."/>
        </authorList>
    </citation>
    <scope>NUCLEOTIDE SEQUENCE [LARGE SCALE GENOMIC DNA]</scope>
    <source>
        <strain evidence="4">cv. G240</strain>
        <tissue evidence="3">Leaf</tissue>
    </source>
</reference>
<proteinExistence type="predicted"/>
<keyword evidence="4" id="KW-1185">Reference proteome</keyword>
<evidence type="ECO:0000256" key="2">
    <source>
        <dbReference type="SAM" id="MobiDB-lite"/>
    </source>
</evidence>